<evidence type="ECO:0000256" key="2">
    <source>
        <dbReference type="ARBA" id="ARBA00022692"/>
    </source>
</evidence>
<organism evidence="7 8">
    <name type="scientific">Alternaria burnsii</name>
    <dbReference type="NCBI Taxonomy" id="1187904"/>
    <lineage>
        <taxon>Eukaryota</taxon>
        <taxon>Fungi</taxon>
        <taxon>Dikarya</taxon>
        <taxon>Ascomycota</taxon>
        <taxon>Pezizomycotina</taxon>
        <taxon>Dothideomycetes</taxon>
        <taxon>Pleosporomycetidae</taxon>
        <taxon>Pleosporales</taxon>
        <taxon>Pleosporineae</taxon>
        <taxon>Pleosporaceae</taxon>
        <taxon>Alternaria</taxon>
        <taxon>Alternaria sect. Alternaria</taxon>
    </lineage>
</organism>
<comment type="caution">
    <text evidence="7">The sequence shown here is derived from an EMBL/GenBank/DDBJ whole genome shotgun (WGS) entry which is preliminary data.</text>
</comment>
<dbReference type="InterPro" id="IPR052649">
    <property type="entry name" value="NCE102-like"/>
</dbReference>
<feature type="transmembrane region" description="Helical" evidence="5">
    <location>
        <begin position="72"/>
        <end position="94"/>
    </location>
</feature>
<comment type="subcellular location">
    <subcellularLocation>
        <location evidence="1">Membrane</location>
        <topology evidence="1">Multi-pass membrane protein</topology>
    </subcellularLocation>
</comment>
<feature type="domain" description="MARVEL" evidence="6">
    <location>
        <begin position="9"/>
        <end position="115"/>
    </location>
</feature>
<evidence type="ECO:0000256" key="1">
    <source>
        <dbReference type="ARBA" id="ARBA00004141"/>
    </source>
</evidence>
<dbReference type="AlphaFoldDB" id="A0A8H7EBT1"/>
<dbReference type="Proteomes" id="UP000596902">
    <property type="component" value="Unassembled WGS sequence"/>
</dbReference>
<keyword evidence="3 5" id="KW-1133">Transmembrane helix</keyword>
<dbReference type="RefSeq" id="XP_038782531.1">
    <property type="nucleotide sequence ID" value="XM_038934730.1"/>
</dbReference>
<feature type="transmembrane region" description="Helical" evidence="5">
    <location>
        <begin position="43"/>
        <end position="66"/>
    </location>
</feature>
<accession>A0A8H7EBT1</accession>
<gene>
    <name evidence="7" type="ORF">GT037_009683</name>
</gene>
<dbReference type="GO" id="GO:0070941">
    <property type="term" value="P:eisosome assembly"/>
    <property type="evidence" value="ECO:0007669"/>
    <property type="project" value="TreeGrafter"/>
</dbReference>
<feature type="transmembrane region" description="Helical" evidence="5">
    <location>
        <begin position="146"/>
        <end position="169"/>
    </location>
</feature>
<evidence type="ECO:0000313" key="8">
    <source>
        <dbReference type="Proteomes" id="UP000596902"/>
    </source>
</evidence>
<dbReference type="GO" id="GO:0032126">
    <property type="term" value="C:eisosome"/>
    <property type="evidence" value="ECO:0007669"/>
    <property type="project" value="TreeGrafter"/>
</dbReference>
<dbReference type="Pfam" id="PF01284">
    <property type="entry name" value="MARVEL"/>
    <property type="match status" value="1"/>
</dbReference>
<feature type="transmembrane region" description="Helical" evidence="5">
    <location>
        <begin position="12"/>
        <end position="31"/>
    </location>
</feature>
<evidence type="ECO:0000256" key="3">
    <source>
        <dbReference type="ARBA" id="ARBA00022989"/>
    </source>
</evidence>
<feature type="transmembrane region" description="Helical" evidence="5">
    <location>
        <begin position="181"/>
        <end position="199"/>
    </location>
</feature>
<dbReference type="PANTHER" id="PTHR28165:SF2">
    <property type="entry name" value="MARVEL DOMAIN-CONTAINING PROTEIN"/>
    <property type="match status" value="1"/>
</dbReference>
<keyword evidence="2 5" id="KW-0812">Transmembrane</keyword>
<proteinExistence type="predicted"/>
<dbReference type="PANTHER" id="PTHR28165">
    <property type="entry name" value="NON-CLASSICAL EXPORT PROTEIN 2-RELATED"/>
    <property type="match status" value="1"/>
</dbReference>
<evidence type="ECO:0000256" key="4">
    <source>
        <dbReference type="ARBA" id="ARBA00023136"/>
    </source>
</evidence>
<sequence length="246" mass="26235">MAIANPILNFVVRGFQALFGVVVLGISVSLIRGHHWGSLPASLGFSAFVGGVTILGAALGVAALFLTFLDGMVGLIIDALVALINAAGGIVLAIKISGVDCNGDIDYHSAAKIVFNDIFNGGCRRDDQCWYWFTDPEAMVSRFPVLIARGFQAIFSATVFIITMLLITGNKFGPLPHILEFSAGVSLATLIAALSTSIFRTSLHPWIRNSIDGGILSLNMAVGTVSLHLPNATLNHRRGHFMTLWL</sequence>
<dbReference type="GO" id="GO:0005886">
    <property type="term" value="C:plasma membrane"/>
    <property type="evidence" value="ECO:0007669"/>
    <property type="project" value="TreeGrafter"/>
</dbReference>
<keyword evidence="8" id="KW-1185">Reference proteome</keyword>
<reference evidence="7" key="2">
    <citation type="submission" date="2020-08" db="EMBL/GenBank/DDBJ databases">
        <title>Draft Genome Sequence of Cumin Blight Pathogen Alternaria burnsii.</title>
        <authorList>
            <person name="Feng Z."/>
        </authorList>
    </citation>
    <scope>NUCLEOTIDE SEQUENCE</scope>
    <source>
        <strain evidence="7">CBS107.38</strain>
    </source>
</reference>
<evidence type="ECO:0000256" key="5">
    <source>
        <dbReference type="SAM" id="Phobius"/>
    </source>
</evidence>
<dbReference type="InterPro" id="IPR008253">
    <property type="entry name" value="Marvel"/>
</dbReference>
<dbReference type="EMBL" id="JAAABM010000017">
    <property type="protein sequence ID" value="KAF7672173.1"/>
    <property type="molecule type" value="Genomic_DNA"/>
</dbReference>
<protein>
    <recommendedName>
        <fullName evidence="6">MARVEL domain-containing protein</fullName>
    </recommendedName>
</protein>
<dbReference type="GO" id="GO:0072659">
    <property type="term" value="P:protein localization to plasma membrane"/>
    <property type="evidence" value="ECO:0007669"/>
    <property type="project" value="TreeGrafter"/>
</dbReference>
<evidence type="ECO:0000313" key="7">
    <source>
        <dbReference type="EMBL" id="KAF7672173.1"/>
    </source>
</evidence>
<reference evidence="7" key="1">
    <citation type="submission" date="2020-01" db="EMBL/GenBank/DDBJ databases">
        <authorList>
            <person name="Feng Z.H.Z."/>
        </authorList>
    </citation>
    <scope>NUCLEOTIDE SEQUENCE</scope>
    <source>
        <strain evidence="7">CBS107.38</strain>
    </source>
</reference>
<keyword evidence="4 5" id="KW-0472">Membrane</keyword>
<name>A0A8H7EBT1_9PLEO</name>
<dbReference type="GeneID" id="62207908"/>
<evidence type="ECO:0000259" key="6">
    <source>
        <dbReference type="Pfam" id="PF01284"/>
    </source>
</evidence>